<evidence type="ECO:0000313" key="3">
    <source>
        <dbReference type="EMBL" id="CAH2105713.1"/>
    </source>
</evidence>
<sequence>MLKACFECLIGTNNNVVDNNTYGTSLNGHTQTTMWSTQENENIFLLPRPLKIGNVISINGNMSRHKENIYFKLRTGESLNIIYQMEIDFINNRILFTNSSGHNKSTDQIPSEIFHGSEFCLKMALRESDGSILIDVAILDNFIDTLELENNCRIEDVKSFTLNDNIHVTELSFMYP</sequence>
<evidence type="ECO:0000313" key="4">
    <source>
        <dbReference type="Proteomes" id="UP001153954"/>
    </source>
</evidence>
<dbReference type="EMBL" id="CAKOGL010000028">
    <property type="protein sequence ID" value="CAH2105713.1"/>
    <property type="molecule type" value="Genomic_DNA"/>
</dbReference>
<comment type="caution">
    <text evidence="3">The sequence shown here is derived from an EMBL/GenBank/DDBJ whole genome shotgun (WGS) entry which is preliminary data.</text>
</comment>
<proteinExistence type="predicted"/>
<accession>A0AAU9V6L2</accession>
<name>A0AAU9V6L2_EUPED</name>
<dbReference type="GO" id="GO:0030246">
    <property type="term" value="F:carbohydrate binding"/>
    <property type="evidence" value="ECO:0007669"/>
    <property type="project" value="UniProtKB-KW"/>
</dbReference>
<organism evidence="3 4">
    <name type="scientific">Euphydryas editha</name>
    <name type="common">Edith's checkerspot</name>
    <dbReference type="NCBI Taxonomy" id="104508"/>
    <lineage>
        <taxon>Eukaryota</taxon>
        <taxon>Metazoa</taxon>
        <taxon>Ecdysozoa</taxon>
        <taxon>Arthropoda</taxon>
        <taxon>Hexapoda</taxon>
        <taxon>Insecta</taxon>
        <taxon>Pterygota</taxon>
        <taxon>Neoptera</taxon>
        <taxon>Endopterygota</taxon>
        <taxon>Lepidoptera</taxon>
        <taxon>Glossata</taxon>
        <taxon>Ditrysia</taxon>
        <taxon>Papilionoidea</taxon>
        <taxon>Nymphalidae</taxon>
        <taxon>Nymphalinae</taxon>
        <taxon>Euphydryas</taxon>
    </lineage>
</organism>
<keyword evidence="4" id="KW-1185">Reference proteome</keyword>
<feature type="domain" description="Galectin" evidence="2">
    <location>
        <begin position="42"/>
        <end position="174"/>
    </location>
</feature>
<evidence type="ECO:0000256" key="1">
    <source>
        <dbReference type="ARBA" id="ARBA00022734"/>
    </source>
</evidence>
<evidence type="ECO:0000259" key="2">
    <source>
        <dbReference type="PROSITE" id="PS51304"/>
    </source>
</evidence>
<dbReference type="Gene3D" id="2.60.120.200">
    <property type="match status" value="1"/>
</dbReference>
<dbReference type="PROSITE" id="PS51304">
    <property type="entry name" value="GALECTIN"/>
    <property type="match status" value="1"/>
</dbReference>
<reference evidence="3" key="1">
    <citation type="submission" date="2022-03" db="EMBL/GenBank/DDBJ databases">
        <authorList>
            <person name="Tunstrom K."/>
        </authorList>
    </citation>
    <scope>NUCLEOTIDE SEQUENCE</scope>
</reference>
<dbReference type="InterPro" id="IPR001079">
    <property type="entry name" value="Galectin_CRD"/>
</dbReference>
<gene>
    <name evidence="3" type="ORF">EEDITHA_LOCUS19933</name>
</gene>
<dbReference type="AlphaFoldDB" id="A0AAU9V6L2"/>
<protein>
    <recommendedName>
        <fullName evidence="2">Galectin domain-containing protein</fullName>
    </recommendedName>
</protein>
<dbReference type="Proteomes" id="UP001153954">
    <property type="component" value="Unassembled WGS sequence"/>
</dbReference>
<keyword evidence="1" id="KW-0430">Lectin</keyword>